<sequence length="227" mass="25065">MDDAPLDEQMGVVAGQLHAATALFVDMVATFDDSQDWYGVGMRSCAHWVTIATGIDLWSAREMVRVGHALRDLPLIHEAFAAGRLSFDKVRALTRVATADDETVWLELALEASGSQLARICHAYRRAIAVDDPRRAALQRARRRLGLWWLDEDGMLALYATLPPEEGTAGAQRHRVGGLTIVGEGPGGCRCQRWCAIRPRSHHRGGRRQHRQPGSATQRRAAIRAVS</sequence>
<accession>A0A2W6AK88</accession>
<protein>
    <recommendedName>
        <fullName evidence="2">DUF222 domain-containing protein</fullName>
    </recommendedName>
</protein>
<organism evidence="3 4">
    <name type="scientific">Candidatus Aeolococcus gillhamiae</name>
    <dbReference type="NCBI Taxonomy" id="3127015"/>
    <lineage>
        <taxon>Bacteria</taxon>
        <taxon>Bacillati</taxon>
        <taxon>Candidatus Dormiibacterota</taxon>
        <taxon>Candidatus Dormibacteria</taxon>
        <taxon>Candidatus Aeolococcales</taxon>
        <taxon>Candidatus Aeolococcaceae</taxon>
        <taxon>Candidatus Aeolococcus</taxon>
    </lineage>
</organism>
<feature type="domain" description="DUF222" evidence="2">
    <location>
        <begin position="10"/>
        <end position="168"/>
    </location>
</feature>
<feature type="region of interest" description="Disordered" evidence="1">
    <location>
        <begin position="201"/>
        <end position="227"/>
    </location>
</feature>
<feature type="compositionally biased region" description="Basic residues" evidence="1">
    <location>
        <begin position="201"/>
        <end position="211"/>
    </location>
</feature>
<dbReference type="InterPro" id="IPR003870">
    <property type="entry name" value="DUF222"/>
</dbReference>
<dbReference type="Proteomes" id="UP000248724">
    <property type="component" value="Unassembled WGS sequence"/>
</dbReference>
<dbReference type="AlphaFoldDB" id="A0A2W6AK88"/>
<comment type="caution">
    <text evidence="3">The sequence shown here is derived from an EMBL/GenBank/DDBJ whole genome shotgun (WGS) entry which is preliminary data.</text>
</comment>
<dbReference type="EMBL" id="QHBU01000268">
    <property type="protein sequence ID" value="PZR78161.1"/>
    <property type="molecule type" value="Genomic_DNA"/>
</dbReference>
<reference evidence="3 4" key="1">
    <citation type="journal article" date="2017" name="Nature">
        <title>Atmospheric trace gases support primary production in Antarctic desert surface soil.</title>
        <authorList>
            <person name="Ji M."/>
            <person name="Greening C."/>
            <person name="Vanwonterghem I."/>
            <person name="Carere C.R."/>
            <person name="Bay S.K."/>
            <person name="Steen J.A."/>
            <person name="Montgomery K."/>
            <person name="Lines T."/>
            <person name="Beardall J."/>
            <person name="van Dorst J."/>
            <person name="Snape I."/>
            <person name="Stott M.B."/>
            <person name="Hugenholtz P."/>
            <person name="Ferrari B.C."/>
        </authorList>
    </citation>
    <scope>NUCLEOTIDE SEQUENCE [LARGE SCALE GENOMIC DNA]</scope>
    <source>
        <strain evidence="3">RRmetagenome_bin12</strain>
    </source>
</reference>
<name>A0A2W6AK88_9BACT</name>
<evidence type="ECO:0000256" key="1">
    <source>
        <dbReference type="SAM" id="MobiDB-lite"/>
    </source>
</evidence>
<dbReference type="Pfam" id="PF02720">
    <property type="entry name" value="DUF222"/>
    <property type="match status" value="1"/>
</dbReference>
<evidence type="ECO:0000313" key="3">
    <source>
        <dbReference type="EMBL" id="PZR78161.1"/>
    </source>
</evidence>
<evidence type="ECO:0000259" key="2">
    <source>
        <dbReference type="Pfam" id="PF02720"/>
    </source>
</evidence>
<proteinExistence type="predicted"/>
<evidence type="ECO:0000313" key="4">
    <source>
        <dbReference type="Proteomes" id="UP000248724"/>
    </source>
</evidence>
<gene>
    <name evidence="3" type="ORF">DLM65_13905</name>
</gene>